<evidence type="ECO:0000256" key="1">
    <source>
        <dbReference type="SAM" id="MobiDB-lite"/>
    </source>
</evidence>
<dbReference type="SUPFAM" id="SSF49899">
    <property type="entry name" value="Concanavalin A-like lectins/glucanases"/>
    <property type="match status" value="1"/>
</dbReference>
<dbReference type="PANTHER" id="PTHR12864">
    <property type="entry name" value="RAN BINDING PROTEIN 9-RELATED"/>
    <property type="match status" value="1"/>
</dbReference>
<dbReference type="Pfam" id="PF00622">
    <property type="entry name" value="SPRY"/>
    <property type="match status" value="1"/>
</dbReference>
<evidence type="ECO:0000313" key="3">
    <source>
        <dbReference type="EMBL" id="KIY54009.1"/>
    </source>
</evidence>
<dbReference type="InterPro" id="IPR043136">
    <property type="entry name" value="B30.2/SPRY_sf"/>
</dbReference>
<dbReference type="PROSITE" id="PS50188">
    <property type="entry name" value="B302_SPRY"/>
    <property type="match status" value="1"/>
</dbReference>
<dbReference type="InterPro" id="IPR003877">
    <property type="entry name" value="SPRY_dom"/>
</dbReference>
<evidence type="ECO:0000313" key="4">
    <source>
        <dbReference type="Proteomes" id="UP000054144"/>
    </source>
</evidence>
<name>A0A0D7AQJ3_9AGAR</name>
<dbReference type="SMART" id="SM00449">
    <property type="entry name" value="SPRY"/>
    <property type="match status" value="1"/>
</dbReference>
<feature type="region of interest" description="Disordered" evidence="1">
    <location>
        <begin position="15"/>
        <end position="48"/>
    </location>
</feature>
<dbReference type="OrthoDB" id="258495at2759"/>
<keyword evidence="4" id="KW-1185">Reference proteome</keyword>
<evidence type="ECO:0000259" key="2">
    <source>
        <dbReference type="PROSITE" id="PS50188"/>
    </source>
</evidence>
<dbReference type="Gene3D" id="2.60.120.920">
    <property type="match status" value="1"/>
</dbReference>
<accession>A0A0D7AQJ3</accession>
<organism evidence="3 4">
    <name type="scientific">Fistulina hepatica ATCC 64428</name>
    <dbReference type="NCBI Taxonomy" id="1128425"/>
    <lineage>
        <taxon>Eukaryota</taxon>
        <taxon>Fungi</taxon>
        <taxon>Dikarya</taxon>
        <taxon>Basidiomycota</taxon>
        <taxon>Agaricomycotina</taxon>
        <taxon>Agaricomycetes</taxon>
        <taxon>Agaricomycetidae</taxon>
        <taxon>Agaricales</taxon>
        <taxon>Fistulinaceae</taxon>
        <taxon>Fistulina</taxon>
    </lineage>
</organism>
<gene>
    <name evidence="3" type="ORF">FISHEDRAFT_32189</name>
</gene>
<dbReference type="EMBL" id="KN881581">
    <property type="protein sequence ID" value="KIY54009.1"/>
    <property type="molecule type" value="Genomic_DNA"/>
</dbReference>
<dbReference type="InterPro" id="IPR050618">
    <property type="entry name" value="Ubq-SigPath_Reg"/>
</dbReference>
<dbReference type="AlphaFoldDB" id="A0A0D7AQJ3"/>
<dbReference type="Proteomes" id="UP000054144">
    <property type="component" value="Unassembled WGS sequence"/>
</dbReference>
<dbReference type="InterPro" id="IPR001870">
    <property type="entry name" value="B30.2/SPRY"/>
</dbReference>
<protein>
    <recommendedName>
        <fullName evidence="2">B30.2/SPRY domain-containing protein</fullName>
    </recommendedName>
</protein>
<feature type="domain" description="B30.2/SPRY" evidence="2">
    <location>
        <begin position="94"/>
        <end position="296"/>
    </location>
</feature>
<sequence length="331" mass="36558">MRRLLWISSKSEPSQAVAKGGTKHNQAFLPDTPSRLSSRKSESPPKWQAAAGQSHYFGRFTEADHDDYRSAEAFCEASRLEDPKLFSPDSISLIQTLGCRAWALEEPDTQHFQGHIYNLSGKSDSKNTGASVIGVQTSEQCRDSTILSNFPIIAGKYDTRGKSGAYFEIRISAPSTEGVIAIGMACKPYPSWRLPGWNRMSAALHLDDYRKFFENPDGGMDHDSCGRLRPDRALEPGETIGCGYEFATNTFFFTYNGDRFPAAFTGIYPPGQHDVYAALGVDGTCDFEVNFGGDSFAWQPANEWDWRADNIGLPTGSGSVELPSYDEVVQK</sequence>
<reference evidence="3 4" key="1">
    <citation type="journal article" date="2015" name="Fungal Genet. Biol.">
        <title>Evolution of novel wood decay mechanisms in Agaricales revealed by the genome sequences of Fistulina hepatica and Cylindrobasidium torrendii.</title>
        <authorList>
            <person name="Floudas D."/>
            <person name="Held B.W."/>
            <person name="Riley R."/>
            <person name="Nagy L.G."/>
            <person name="Koehler G."/>
            <person name="Ransdell A.S."/>
            <person name="Younus H."/>
            <person name="Chow J."/>
            <person name="Chiniquy J."/>
            <person name="Lipzen A."/>
            <person name="Tritt A."/>
            <person name="Sun H."/>
            <person name="Haridas S."/>
            <person name="LaButti K."/>
            <person name="Ohm R.A."/>
            <person name="Kues U."/>
            <person name="Blanchette R.A."/>
            <person name="Grigoriev I.V."/>
            <person name="Minto R.E."/>
            <person name="Hibbett D.S."/>
        </authorList>
    </citation>
    <scope>NUCLEOTIDE SEQUENCE [LARGE SCALE GENOMIC DNA]</scope>
    <source>
        <strain evidence="3 4">ATCC 64428</strain>
    </source>
</reference>
<proteinExistence type="predicted"/>
<dbReference type="InterPro" id="IPR013320">
    <property type="entry name" value="ConA-like_dom_sf"/>
</dbReference>